<dbReference type="GeneID" id="83181986"/>
<dbReference type="PANTHER" id="PTHR11552:SF201">
    <property type="entry name" value="GLUCOSE-METHANOL-CHOLINE OXIDOREDUCTASE N-TERMINAL DOMAIN-CONTAINING PROTEIN"/>
    <property type="match status" value="1"/>
</dbReference>
<feature type="active site" description="Proton donor" evidence="10">
    <location>
        <position position="539"/>
    </location>
</feature>
<reference evidence="15" key="1">
    <citation type="submission" date="2022-12" db="EMBL/GenBank/DDBJ databases">
        <authorList>
            <person name="Petersen C."/>
        </authorList>
    </citation>
    <scope>NUCLEOTIDE SEQUENCE</scope>
    <source>
        <strain evidence="15">IBT 15544</strain>
    </source>
</reference>
<protein>
    <submittedName>
        <fullName evidence="15">Glucose-methanol-choline oxidoreductase</fullName>
    </submittedName>
</protein>
<dbReference type="AlphaFoldDB" id="A0A9W9MCX9"/>
<feature type="binding site" evidence="11">
    <location>
        <position position="94"/>
    </location>
    <ligand>
        <name>FAD</name>
        <dbReference type="ChEBI" id="CHEBI:57692"/>
    </ligand>
</feature>
<sequence length="608" mass="66888">MTQSIQDFANLPLDYIVVGGGTAGLAVAVRLSEDTQVNVGVIEAGPSALNSDDGAITVPGRYGETIGSDYDWKFTTTIQPGLGGRSLPWPRGRVLGGTSALNFMAWNRGHRKDYDAWAQLGNTGWGWDDLLPYFRRSETFHPPSAAHQEHYHSAYQSEFNGTHGPLHTTHIKQYGPTHQYWHQTLNALDVPSNPESLAGSNCGVWNLVCTINPDTQERSYAASAYYLPVASRPNLHVLTEATVMKVLLEQKNSWVATGVRVRHDGVVMDIKAAREVIISAGSIQSPQILELSGIGRRDVLEAAGVEVKVDSPNVGENLQDHMMTATIFEVLPTLSSRDDIISDPILSEAADRAYHASQTGPWTVMPCSVAYCSLSQMISPQELSDLSSRADGIARQTGLARDRLIAQQFGYNRGQIEYIFDVGNWSPYHNSEPGKKYATMLQMLQYPFSRGSIHIPPRTGDSEVTIDDEPIIDPRYYLEHGAIDKKMMALGQRMTDRICSTEPLSKIILGRVLPPVAEPGREEQAHEDFVTNYTVTDWHPVGTCAMGGREGIKTGVVDERLRVYGVRGLRVIDASIMPLQVGAHIQATVYAIAEKGAVMIREDWSDST</sequence>
<evidence type="ECO:0000256" key="4">
    <source>
        <dbReference type="ARBA" id="ARBA00010790"/>
    </source>
</evidence>
<proteinExistence type="inferred from homology"/>
<evidence type="ECO:0000256" key="9">
    <source>
        <dbReference type="ARBA" id="ARBA00023002"/>
    </source>
</evidence>
<evidence type="ECO:0000256" key="1">
    <source>
        <dbReference type="ARBA" id="ARBA00001974"/>
    </source>
</evidence>
<dbReference type="GO" id="GO:0016614">
    <property type="term" value="F:oxidoreductase activity, acting on CH-OH group of donors"/>
    <property type="evidence" value="ECO:0007669"/>
    <property type="project" value="InterPro"/>
</dbReference>
<dbReference type="EMBL" id="JAPQKR010000014">
    <property type="protein sequence ID" value="KAJ5198506.1"/>
    <property type="molecule type" value="Genomic_DNA"/>
</dbReference>
<feature type="domain" description="Glucose-methanol-choline oxidoreductase N-terminal" evidence="13">
    <location>
        <begin position="92"/>
        <end position="115"/>
    </location>
</feature>
<dbReference type="Pfam" id="PF05199">
    <property type="entry name" value="GMC_oxred_C"/>
    <property type="match status" value="1"/>
</dbReference>
<evidence type="ECO:0000259" key="13">
    <source>
        <dbReference type="PROSITE" id="PS00623"/>
    </source>
</evidence>
<evidence type="ECO:0000313" key="16">
    <source>
        <dbReference type="Proteomes" id="UP001150904"/>
    </source>
</evidence>
<dbReference type="GO" id="GO:0050660">
    <property type="term" value="F:flavin adenine dinucleotide binding"/>
    <property type="evidence" value="ECO:0007669"/>
    <property type="project" value="InterPro"/>
</dbReference>
<dbReference type="SUPFAM" id="SSF54373">
    <property type="entry name" value="FAD-linked reductases, C-terminal domain"/>
    <property type="match status" value="1"/>
</dbReference>
<keyword evidence="9" id="KW-0560">Oxidoreductase</keyword>
<dbReference type="InterPro" id="IPR007867">
    <property type="entry name" value="GMC_OxRtase_C"/>
</dbReference>
<dbReference type="OrthoDB" id="269227at2759"/>
<evidence type="ECO:0000256" key="5">
    <source>
        <dbReference type="ARBA" id="ARBA00022490"/>
    </source>
</evidence>
<dbReference type="SUPFAM" id="SSF51905">
    <property type="entry name" value="FAD/NAD(P)-binding domain"/>
    <property type="match status" value="1"/>
</dbReference>
<dbReference type="PIRSF" id="PIRSF000137">
    <property type="entry name" value="Alcohol_oxidase"/>
    <property type="match status" value="1"/>
</dbReference>
<gene>
    <name evidence="15" type="ORF">N7498_007623</name>
</gene>
<feature type="binding site" evidence="11">
    <location>
        <position position="243"/>
    </location>
    <ligand>
        <name>FAD</name>
        <dbReference type="ChEBI" id="CHEBI:57692"/>
    </ligand>
</feature>
<dbReference type="Gene3D" id="3.30.560.10">
    <property type="entry name" value="Glucose Oxidase, domain 3"/>
    <property type="match status" value="1"/>
</dbReference>
<evidence type="ECO:0000256" key="10">
    <source>
        <dbReference type="PIRSR" id="PIRSR000137-1"/>
    </source>
</evidence>
<evidence type="ECO:0000256" key="6">
    <source>
        <dbReference type="ARBA" id="ARBA00022512"/>
    </source>
</evidence>
<feature type="binding site" evidence="11">
    <location>
        <begin position="538"/>
        <end position="539"/>
    </location>
    <ligand>
        <name>FAD</name>
        <dbReference type="ChEBI" id="CHEBI:57692"/>
    </ligand>
</feature>
<comment type="similarity">
    <text evidence="4 12">Belongs to the GMC oxidoreductase family.</text>
</comment>
<keyword evidence="6" id="KW-0134">Cell wall</keyword>
<evidence type="ECO:0000256" key="11">
    <source>
        <dbReference type="PIRSR" id="PIRSR000137-2"/>
    </source>
</evidence>
<evidence type="ECO:0000256" key="8">
    <source>
        <dbReference type="ARBA" id="ARBA00022827"/>
    </source>
</evidence>
<comment type="subcellular location">
    <subcellularLocation>
        <location evidence="3">Cytoplasm</location>
    </subcellularLocation>
    <subcellularLocation>
        <location evidence="2">Secreted</location>
        <location evidence="2">Cell wall</location>
    </subcellularLocation>
</comment>
<dbReference type="InterPro" id="IPR000172">
    <property type="entry name" value="GMC_OxRdtase_N"/>
</dbReference>
<keyword evidence="8 11" id="KW-0274">FAD</keyword>
<keyword evidence="7 12" id="KW-0285">Flavoprotein</keyword>
<feature type="binding site" evidence="11">
    <location>
        <position position="98"/>
    </location>
    <ligand>
        <name>FAD</name>
        <dbReference type="ChEBI" id="CHEBI:57692"/>
    </ligand>
</feature>
<keyword evidence="5" id="KW-0963">Cytoplasm</keyword>
<dbReference type="Gene3D" id="3.50.50.60">
    <property type="entry name" value="FAD/NAD(P)-binding domain"/>
    <property type="match status" value="1"/>
</dbReference>
<evidence type="ECO:0000259" key="14">
    <source>
        <dbReference type="PROSITE" id="PS00624"/>
    </source>
</evidence>
<comment type="caution">
    <text evidence="15">The sequence shown here is derived from an EMBL/GenBank/DDBJ whole genome shotgun (WGS) entry which is preliminary data.</text>
</comment>
<comment type="cofactor">
    <cofactor evidence="1 11">
        <name>FAD</name>
        <dbReference type="ChEBI" id="CHEBI:57692"/>
    </cofactor>
</comment>
<feature type="domain" description="Glucose-methanol-choline oxidoreductase N-terminal" evidence="14">
    <location>
        <begin position="281"/>
        <end position="295"/>
    </location>
</feature>
<dbReference type="RefSeq" id="XP_058306934.1">
    <property type="nucleotide sequence ID" value="XM_058454685.1"/>
</dbReference>
<evidence type="ECO:0000256" key="12">
    <source>
        <dbReference type="RuleBase" id="RU003968"/>
    </source>
</evidence>
<accession>A0A9W9MCX9</accession>
<dbReference type="InterPro" id="IPR012132">
    <property type="entry name" value="GMC_OxRdtase"/>
</dbReference>
<keyword evidence="6" id="KW-0964">Secreted</keyword>
<dbReference type="Pfam" id="PF00732">
    <property type="entry name" value="GMC_oxred_N"/>
    <property type="match status" value="1"/>
</dbReference>
<dbReference type="PROSITE" id="PS00624">
    <property type="entry name" value="GMC_OXRED_2"/>
    <property type="match status" value="1"/>
</dbReference>
<evidence type="ECO:0000256" key="3">
    <source>
        <dbReference type="ARBA" id="ARBA00004496"/>
    </source>
</evidence>
<organism evidence="15 16">
    <name type="scientific">Penicillium cinerascens</name>
    <dbReference type="NCBI Taxonomy" id="70096"/>
    <lineage>
        <taxon>Eukaryota</taxon>
        <taxon>Fungi</taxon>
        <taxon>Dikarya</taxon>
        <taxon>Ascomycota</taxon>
        <taxon>Pezizomycotina</taxon>
        <taxon>Eurotiomycetes</taxon>
        <taxon>Eurotiomycetidae</taxon>
        <taxon>Eurotiales</taxon>
        <taxon>Aspergillaceae</taxon>
        <taxon>Penicillium</taxon>
    </lineage>
</organism>
<evidence type="ECO:0000313" key="15">
    <source>
        <dbReference type="EMBL" id="KAJ5198506.1"/>
    </source>
</evidence>
<evidence type="ECO:0000256" key="2">
    <source>
        <dbReference type="ARBA" id="ARBA00004191"/>
    </source>
</evidence>
<dbReference type="Proteomes" id="UP001150904">
    <property type="component" value="Unassembled WGS sequence"/>
</dbReference>
<reference evidence="15" key="2">
    <citation type="journal article" date="2023" name="IMA Fungus">
        <title>Comparative genomic study of the Penicillium genus elucidates a diverse pangenome and 15 lateral gene transfer events.</title>
        <authorList>
            <person name="Petersen C."/>
            <person name="Sorensen T."/>
            <person name="Nielsen M.R."/>
            <person name="Sondergaard T.E."/>
            <person name="Sorensen J.L."/>
            <person name="Fitzpatrick D.A."/>
            <person name="Frisvad J.C."/>
            <person name="Nielsen K.L."/>
        </authorList>
    </citation>
    <scope>NUCLEOTIDE SEQUENCE</scope>
    <source>
        <strain evidence="15">IBT 15544</strain>
    </source>
</reference>
<evidence type="ECO:0000256" key="7">
    <source>
        <dbReference type="ARBA" id="ARBA00022630"/>
    </source>
</evidence>
<dbReference type="PROSITE" id="PS00623">
    <property type="entry name" value="GMC_OXRED_1"/>
    <property type="match status" value="1"/>
</dbReference>
<dbReference type="PANTHER" id="PTHR11552">
    <property type="entry name" value="GLUCOSE-METHANOL-CHOLINE GMC OXIDOREDUCTASE"/>
    <property type="match status" value="1"/>
</dbReference>
<name>A0A9W9MCX9_9EURO</name>
<keyword evidence="16" id="KW-1185">Reference proteome</keyword>
<feature type="active site" description="Proton acceptor" evidence="10">
    <location>
        <position position="584"/>
    </location>
</feature>
<dbReference type="GO" id="GO:0005737">
    <property type="term" value="C:cytoplasm"/>
    <property type="evidence" value="ECO:0007669"/>
    <property type="project" value="UniProtKB-SubCell"/>
</dbReference>
<dbReference type="InterPro" id="IPR036188">
    <property type="entry name" value="FAD/NAD-bd_sf"/>
</dbReference>